<evidence type="ECO:0000313" key="10">
    <source>
        <dbReference type="RefSeq" id="XP_008061660.1"/>
    </source>
</evidence>
<dbReference type="OMA" id="DNWVQEY"/>
<dbReference type="PANTHER" id="PTHR12015:SF21">
    <property type="entry name" value="C-C MOTIF CHEMOKINE 16"/>
    <property type="match status" value="1"/>
</dbReference>
<organism evidence="9 10">
    <name type="scientific">Carlito syrichta</name>
    <name type="common">Philippine tarsier</name>
    <name type="synonym">Tarsius syrichta</name>
    <dbReference type="NCBI Taxonomy" id="1868482"/>
    <lineage>
        <taxon>Eukaryota</taxon>
        <taxon>Metazoa</taxon>
        <taxon>Chordata</taxon>
        <taxon>Craniata</taxon>
        <taxon>Vertebrata</taxon>
        <taxon>Euteleostomi</taxon>
        <taxon>Mammalia</taxon>
        <taxon>Eutheria</taxon>
        <taxon>Euarchontoglires</taxon>
        <taxon>Primates</taxon>
        <taxon>Haplorrhini</taxon>
        <taxon>Tarsiiformes</taxon>
        <taxon>Tarsiidae</taxon>
        <taxon>Carlito</taxon>
    </lineage>
</organism>
<dbReference type="OrthoDB" id="9930747at2759"/>
<dbReference type="PROSITE" id="PS00472">
    <property type="entry name" value="SMALL_CYTOKINES_CC"/>
    <property type="match status" value="1"/>
</dbReference>
<dbReference type="GO" id="GO:0042056">
    <property type="term" value="F:chemoattractant activity"/>
    <property type="evidence" value="ECO:0007669"/>
    <property type="project" value="Ensembl"/>
</dbReference>
<dbReference type="InterPro" id="IPR000827">
    <property type="entry name" value="Chemokine_CC_CS"/>
</dbReference>
<evidence type="ECO:0000256" key="4">
    <source>
        <dbReference type="ARBA" id="ARBA00022525"/>
    </source>
</evidence>
<dbReference type="STRING" id="1868482.ENSTSYP00000021916"/>
<dbReference type="GO" id="GO:0006954">
    <property type="term" value="P:inflammatory response"/>
    <property type="evidence" value="ECO:0007669"/>
    <property type="project" value="TreeGrafter"/>
</dbReference>
<dbReference type="FunFam" id="2.40.50.40:FF:000034">
    <property type="entry name" value="C-C motif chemokine"/>
    <property type="match status" value="1"/>
</dbReference>
<dbReference type="GeneID" id="103265814"/>
<accession>A0A1U7TV05</accession>
<dbReference type="GO" id="GO:0008009">
    <property type="term" value="F:chemokine activity"/>
    <property type="evidence" value="ECO:0007669"/>
    <property type="project" value="InterPro"/>
</dbReference>
<dbReference type="InterPro" id="IPR001811">
    <property type="entry name" value="Chemokine_IL8-like_dom"/>
</dbReference>
<evidence type="ECO:0000256" key="6">
    <source>
        <dbReference type="ARBA" id="ARBA00023157"/>
    </source>
</evidence>
<keyword evidence="9" id="KW-1185">Reference proteome</keyword>
<dbReference type="InterPro" id="IPR036048">
    <property type="entry name" value="Interleukin_8-like_sf"/>
</dbReference>
<keyword evidence="3 7" id="KW-0202">Cytokine</keyword>
<reference evidence="10" key="1">
    <citation type="submission" date="2025-08" db="UniProtKB">
        <authorList>
            <consortium name="RefSeq"/>
        </authorList>
    </citation>
    <scope>IDENTIFICATION</scope>
</reference>
<dbReference type="GO" id="GO:0048020">
    <property type="term" value="F:CCR chemokine receptor binding"/>
    <property type="evidence" value="ECO:0007669"/>
    <property type="project" value="TreeGrafter"/>
</dbReference>
<dbReference type="KEGG" id="csyr:103265814"/>
<sequence length="118" mass="13146">MKVSVVILFLLVLITTSASYSKPKIPEAVNLSPTCCLKYNEKVLPRKLVMGYRNALSCHLPAIIFVTKKNREVCTNPSNNWVQEYIKDPNLPLLPSRNLAQVKTIPSGKGQPQLLNSP</sequence>
<dbReference type="GO" id="GO:0070098">
    <property type="term" value="P:chemokine-mediated signaling pathway"/>
    <property type="evidence" value="ECO:0007669"/>
    <property type="project" value="TreeGrafter"/>
</dbReference>
<dbReference type="PANTHER" id="PTHR12015">
    <property type="entry name" value="SMALL INDUCIBLE CYTOKINE A"/>
    <property type="match status" value="1"/>
</dbReference>
<keyword evidence="7" id="KW-0145">Chemotaxis</keyword>
<dbReference type="Gene3D" id="2.40.50.40">
    <property type="match status" value="1"/>
</dbReference>
<evidence type="ECO:0000256" key="2">
    <source>
        <dbReference type="ARBA" id="ARBA00010868"/>
    </source>
</evidence>
<evidence type="ECO:0000313" key="9">
    <source>
        <dbReference type="Proteomes" id="UP000189704"/>
    </source>
</evidence>
<proteinExistence type="inferred from homology"/>
<feature type="domain" description="Chemokine interleukin-8-like" evidence="8">
    <location>
        <begin position="32"/>
        <end position="89"/>
    </location>
</feature>
<feature type="signal peptide" evidence="7">
    <location>
        <begin position="1"/>
        <end position="19"/>
    </location>
</feature>
<feature type="chain" id="PRO_5010399260" description="C-C motif chemokine" evidence="7">
    <location>
        <begin position="20"/>
        <end position="118"/>
    </location>
</feature>
<dbReference type="Proteomes" id="UP000189704">
    <property type="component" value="Unplaced"/>
</dbReference>
<gene>
    <name evidence="10" type="primary">CCL16</name>
</gene>
<dbReference type="GO" id="GO:0061844">
    <property type="term" value="P:antimicrobial humoral immune response mediated by antimicrobial peptide"/>
    <property type="evidence" value="ECO:0007669"/>
    <property type="project" value="TreeGrafter"/>
</dbReference>
<evidence type="ECO:0000259" key="8">
    <source>
        <dbReference type="SMART" id="SM00199"/>
    </source>
</evidence>
<evidence type="ECO:0000256" key="5">
    <source>
        <dbReference type="ARBA" id="ARBA00022729"/>
    </source>
</evidence>
<evidence type="ECO:0000256" key="1">
    <source>
        <dbReference type="ARBA" id="ARBA00004613"/>
    </source>
</evidence>
<dbReference type="SUPFAM" id="SSF54117">
    <property type="entry name" value="Interleukin 8-like chemokines"/>
    <property type="match status" value="1"/>
</dbReference>
<dbReference type="Pfam" id="PF00048">
    <property type="entry name" value="IL8"/>
    <property type="match status" value="1"/>
</dbReference>
<dbReference type="GO" id="GO:0030335">
    <property type="term" value="P:positive regulation of cell migration"/>
    <property type="evidence" value="ECO:0007669"/>
    <property type="project" value="TreeGrafter"/>
</dbReference>
<keyword evidence="5 7" id="KW-0732">Signal</keyword>
<name>A0A1U7TV05_CARSF</name>
<evidence type="ECO:0000256" key="3">
    <source>
        <dbReference type="ARBA" id="ARBA00022514"/>
    </source>
</evidence>
<evidence type="ECO:0000256" key="7">
    <source>
        <dbReference type="RuleBase" id="RU361150"/>
    </source>
</evidence>
<dbReference type="GO" id="GO:0005615">
    <property type="term" value="C:extracellular space"/>
    <property type="evidence" value="ECO:0007669"/>
    <property type="project" value="UniProtKB-KW"/>
</dbReference>
<dbReference type="InterPro" id="IPR039809">
    <property type="entry name" value="Chemokine_b/g/d"/>
</dbReference>
<comment type="similarity">
    <text evidence="2 7">Belongs to the intercrine beta (chemokine CC) family.</text>
</comment>
<dbReference type="AlphaFoldDB" id="A0A1U7TV05"/>
<dbReference type="RefSeq" id="XP_008061660.1">
    <property type="nucleotide sequence ID" value="XM_008063469.1"/>
</dbReference>
<comment type="subcellular location">
    <subcellularLocation>
        <location evidence="1 7">Secreted</location>
    </subcellularLocation>
</comment>
<keyword evidence="6" id="KW-1015">Disulfide bond</keyword>
<keyword evidence="4 7" id="KW-0964">Secreted</keyword>
<dbReference type="CTD" id="6360"/>
<dbReference type="CDD" id="cd00272">
    <property type="entry name" value="Chemokine_CC"/>
    <property type="match status" value="1"/>
</dbReference>
<dbReference type="SMART" id="SM00199">
    <property type="entry name" value="SCY"/>
    <property type="match status" value="1"/>
</dbReference>
<dbReference type="GO" id="GO:0048245">
    <property type="term" value="P:eosinophil chemotaxis"/>
    <property type="evidence" value="ECO:0007669"/>
    <property type="project" value="TreeGrafter"/>
</dbReference>
<protein>
    <recommendedName>
        <fullName evidence="7">C-C motif chemokine</fullName>
    </recommendedName>
</protein>